<protein>
    <submittedName>
        <fullName evidence="8">Sigma-70 family RNA polymerase sigma factor</fullName>
    </submittedName>
</protein>
<evidence type="ECO:0000313" key="8">
    <source>
        <dbReference type="EMBL" id="MCX2981125.1"/>
    </source>
</evidence>
<keyword evidence="3" id="KW-0731">Sigma factor</keyword>
<accession>A0ABT3TH41</accession>
<evidence type="ECO:0000313" key="9">
    <source>
        <dbReference type="Proteomes" id="UP001143362"/>
    </source>
</evidence>
<evidence type="ECO:0000256" key="5">
    <source>
        <dbReference type="ARBA" id="ARBA00023163"/>
    </source>
</evidence>
<dbReference type="InterPro" id="IPR014284">
    <property type="entry name" value="RNA_pol_sigma-70_dom"/>
</dbReference>
<dbReference type="SUPFAM" id="SSF88946">
    <property type="entry name" value="Sigma2 domain of RNA polymerase sigma factors"/>
    <property type="match status" value="1"/>
</dbReference>
<dbReference type="NCBIfam" id="TIGR02937">
    <property type="entry name" value="sigma70-ECF"/>
    <property type="match status" value="1"/>
</dbReference>
<proteinExistence type="inferred from homology"/>
<evidence type="ECO:0000256" key="4">
    <source>
        <dbReference type="ARBA" id="ARBA00023125"/>
    </source>
</evidence>
<comment type="similarity">
    <text evidence="1">Belongs to the sigma-70 factor family. ECF subfamily.</text>
</comment>
<keyword evidence="5" id="KW-0804">Transcription</keyword>
<dbReference type="Pfam" id="PF04542">
    <property type="entry name" value="Sigma70_r2"/>
    <property type="match status" value="1"/>
</dbReference>
<name>A0ABT3TH41_9GAMM</name>
<evidence type="ECO:0000259" key="6">
    <source>
        <dbReference type="Pfam" id="PF04542"/>
    </source>
</evidence>
<evidence type="ECO:0000256" key="1">
    <source>
        <dbReference type="ARBA" id="ARBA00010641"/>
    </source>
</evidence>
<evidence type="ECO:0000256" key="2">
    <source>
        <dbReference type="ARBA" id="ARBA00023015"/>
    </source>
</evidence>
<dbReference type="EMBL" id="SHNN01000002">
    <property type="protein sequence ID" value="MCX2981125.1"/>
    <property type="molecule type" value="Genomic_DNA"/>
</dbReference>
<organism evidence="8 9">
    <name type="scientific">Candidatus Litorirhabdus singularis</name>
    <dbReference type="NCBI Taxonomy" id="2518993"/>
    <lineage>
        <taxon>Bacteria</taxon>
        <taxon>Pseudomonadati</taxon>
        <taxon>Pseudomonadota</taxon>
        <taxon>Gammaproteobacteria</taxon>
        <taxon>Cellvibrionales</taxon>
        <taxon>Halieaceae</taxon>
        <taxon>Candidatus Litorirhabdus</taxon>
    </lineage>
</organism>
<gene>
    <name evidence="8" type="ORF">EYC98_09640</name>
</gene>
<sequence>MLRYAAGEVAAFSELYQRHKDHLYRFVLGSVGDAGAAEEVAQDTWEAVLGAATRYTDSAAFTTWLFTIARRKLVDHYRRTERSGATQAEAAVEDLVAAVHEGPERQLQSHQLLALIAQLPPDQGQALLLKEEGFSMRQIADIVEAGEETVKSRIRYARSSLRSSLGVGDEH</sequence>
<dbReference type="Proteomes" id="UP001143362">
    <property type="component" value="Unassembled WGS sequence"/>
</dbReference>
<feature type="domain" description="RNA polymerase sigma factor 70 region 4 type 2" evidence="7">
    <location>
        <begin position="110"/>
        <end position="160"/>
    </location>
</feature>
<keyword evidence="4" id="KW-0238">DNA-binding</keyword>
<dbReference type="PANTHER" id="PTHR43133">
    <property type="entry name" value="RNA POLYMERASE ECF-TYPE SIGMA FACTO"/>
    <property type="match status" value="1"/>
</dbReference>
<comment type="caution">
    <text evidence="8">The sequence shown here is derived from an EMBL/GenBank/DDBJ whole genome shotgun (WGS) entry which is preliminary data.</text>
</comment>
<feature type="domain" description="RNA polymerase sigma-70 region 2" evidence="6">
    <location>
        <begin position="15"/>
        <end position="82"/>
    </location>
</feature>
<dbReference type="SUPFAM" id="SSF88659">
    <property type="entry name" value="Sigma3 and sigma4 domains of RNA polymerase sigma factors"/>
    <property type="match status" value="1"/>
</dbReference>
<dbReference type="InterPro" id="IPR007627">
    <property type="entry name" value="RNA_pol_sigma70_r2"/>
</dbReference>
<dbReference type="InterPro" id="IPR039425">
    <property type="entry name" value="RNA_pol_sigma-70-like"/>
</dbReference>
<dbReference type="RefSeq" id="WP_279245140.1">
    <property type="nucleotide sequence ID" value="NZ_SHNN01000002.1"/>
</dbReference>
<dbReference type="Gene3D" id="1.10.1740.10">
    <property type="match status" value="1"/>
</dbReference>
<dbReference type="Pfam" id="PF08281">
    <property type="entry name" value="Sigma70_r4_2"/>
    <property type="match status" value="1"/>
</dbReference>
<dbReference type="InterPro" id="IPR013324">
    <property type="entry name" value="RNA_pol_sigma_r3/r4-like"/>
</dbReference>
<dbReference type="InterPro" id="IPR036388">
    <property type="entry name" value="WH-like_DNA-bd_sf"/>
</dbReference>
<dbReference type="InterPro" id="IPR013249">
    <property type="entry name" value="RNA_pol_sigma70_r4_t2"/>
</dbReference>
<keyword evidence="9" id="KW-1185">Reference proteome</keyword>
<dbReference type="InterPro" id="IPR013325">
    <property type="entry name" value="RNA_pol_sigma_r2"/>
</dbReference>
<evidence type="ECO:0000259" key="7">
    <source>
        <dbReference type="Pfam" id="PF08281"/>
    </source>
</evidence>
<dbReference type="Gene3D" id="1.10.10.10">
    <property type="entry name" value="Winged helix-like DNA-binding domain superfamily/Winged helix DNA-binding domain"/>
    <property type="match status" value="1"/>
</dbReference>
<reference evidence="8" key="1">
    <citation type="submission" date="2019-02" db="EMBL/GenBank/DDBJ databases">
        <authorList>
            <person name="Li S.-H."/>
        </authorList>
    </citation>
    <scope>NUCLEOTIDE SEQUENCE</scope>
    <source>
        <strain evidence="8">IMCC14734</strain>
    </source>
</reference>
<keyword evidence="2" id="KW-0805">Transcription regulation</keyword>
<evidence type="ECO:0000256" key="3">
    <source>
        <dbReference type="ARBA" id="ARBA00023082"/>
    </source>
</evidence>
<dbReference type="PANTHER" id="PTHR43133:SF8">
    <property type="entry name" value="RNA POLYMERASE SIGMA FACTOR HI_1459-RELATED"/>
    <property type="match status" value="1"/>
</dbReference>